<evidence type="ECO:0000256" key="1">
    <source>
        <dbReference type="SAM" id="Phobius"/>
    </source>
</evidence>
<keyword evidence="1" id="KW-0812">Transmembrane</keyword>
<gene>
    <name evidence="2" type="ORF">AADG42_13155</name>
</gene>
<feature type="transmembrane region" description="Helical" evidence="1">
    <location>
        <begin position="12"/>
        <end position="30"/>
    </location>
</feature>
<protein>
    <submittedName>
        <fullName evidence="2">DUF4230 domain-containing protein</fullName>
    </submittedName>
</protein>
<keyword evidence="1" id="KW-0472">Membrane</keyword>
<dbReference type="InterPro" id="IPR025324">
    <property type="entry name" value="DUF4230"/>
</dbReference>
<name>A0ABZ3FSR3_9ACTN</name>
<sequence length="225" mass="24151">MIDPDTLPRSDVRFRVAVGVAALLLVALVVRSLDPFGWFVPGVEESPAAAGDVTVLEIREAAELKAASGTFSVPVVIDVEKTGLRSRLPDFVDGETIVAIYQGDVDATIDLRGLTEDGITADPETRTITVRVPAPVLSRPSIDHDKSRIVSHSRGVVQRLDDALGNGSLAVKEDMDAAAVTALARAADESDLRDTARTQGTHFLTLLCQQLGYEHITIEYAEPPR</sequence>
<keyword evidence="3" id="KW-1185">Reference proteome</keyword>
<dbReference type="EMBL" id="CP154795">
    <property type="protein sequence ID" value="XAN08210.1"/>
    <property type="molecule type" value="Genomic_DNA"/>
</dbReference>
<accession>A0ABZ3FSR3</accession>
<dbReference type="Proteomes" id="UP001442841">
    <property type="component" value="Chromosome"/>
</dbReference>
<evidence type="ECO:0000313" key="2">
    <source>
        <dbReference type="EMBL" id="XAN08210.1"/>
    </source>
</evidence>
<dbReference type="Pfam" id="PF14014">
    <property type="entry name" value="DUF4230"/>
    <property type="match status" value="1"/>
</dbReference>
<evidence type="ECO:0000313" key="3">
    <source>
        <dbReference type="Proteomes" id="UP001442841"/>
    </source>
</evidence>
<dbReference type="RefSeq" id="WP_425309665.1">
    <property type="nucleotide sequence ID" value="NZ_CP154795.1"/>
</dbReference>
<keyword evidence="1" id="KW-1133">Transmembrane helix</keyword>
<reference evidence="2 3" key="1">
    <citation type="submission" date="2024-04" db="EMBL/GenBank/DDBJ databases">
        <title>Isolation of an actinomycete strain from pig manure.</title>
        <authorList>
            <person name="Gong T."/>
            <person name="Yu Z."/>
            <person name="An M."/>
            <person name="Wei C."/>
            <person name="Yang W."/>
            <person name="Liu L."/>
        </authorList>
    </citation>
    <scope>NUCLEOTIDE SEQUENCE [LARGE SCALE GENOMIC DNA]</scope>
    <source>
        <strain evidence="2 3">ZF39</strain>
    </source>
</reference>
<organism evidence="2 3">
    <name type="scientific">Ammonicoccus fulvus</name>
    <dbReference type="NCBI Taxonomy" id="3138240"/>
    <lineage>
        <taxon>Bacteria</taxon>
        <taxon>Bacillati</taxon>
        <taxon>Actinomycetota</taxon>
        <taxon>Actinomycetes</taxon>
        <taxon>Propionibacteriales</taxon>
        <taxon>Propionibacteriaceae</taxon>
        <taxon>Ammonicoccus</taxon>
    </lineage>
</organism>
<proteinExistence type="predicted"/>